<dbReference type="Proteomes" id="UP000244902">
    <property type="component" value="Chromosome"/>
</dbReference>
<proteinExistence type="predicted"/>
<name>A0A2U8H8B3_9RHOO</name>
<evidence type="ECO:0000313" key="4">
    <source>
        <dbReference type="Proteomes" id="UP000244902"/>
    </source>
</evidence>
<protein>
    <recommendedName>
        <fullName evidence="5">Type I restriction modification DNA specificity domain-containing protein</fullName>
    </recommendedName>
</protein>
<evidence type="ECO:0000313" key="3">
    <source>
        <dbReference type="EMBL" id="AWI81820.1"/>
    </source>
</evidence>
<dbReference type="GO" id="GO:0003677">
    <property type="term" value="F:DNA binding"/>
    <property type="evidence" value="ECO:0007669"/>
    <property type="project" value="UniProtKB-KW"/>
</dbReference>
<keyword evidence="2" id="KW-0238">DNA-binding</keyword>
<accession>A0A2U8H8B3</accession>
<sequence length="127" mass="13984">MRVNGSADIVGQFILNDVEPAAIYCDHFIRMRIDQGVITPRFLSLFSESDIARSRIQSLFITTAGQKTVNQGHIGSLLLPLPPIPEQSRIVSRVAELRALCAQLRERLAASARTQSRLAEALVDDLG</sequence>
<evidence type="ECO:0000256" key="1">
    <source>
        <dbReference type="ARBA" id="ARBA00022747"/>
    </source>
</evidence>
<gene>
    <name evidence="3" type="ORF">CEW87_22180</name>
</gene>
<evidence type="ECO:0008006" key="5">
    <source>
        <dbReference type="Google" id="ProtNLM"/>
    </source>
</evidence>
<dbReference type="GO" id="GO:0009307">
    <property type="term" value="P:DNA restriction-modification system"/>
    <property type="evidence" value="ECO:0007669"/>
    <property type="project" value="UniProtKB-KW"/>
</dbReference>
<reference evidence="3 4" key="1">
    <citation type="submission" date="2017-06" db="EMBL/GenBank/DDBJ databases">
        <title>Azoarcus sp. TSNA42 complete genome sequence.</title>
        <authorList>
            <person name="Woo J.-H."/>
            <person name="Kim H.-S."/>
        </authorList>
    </citation>
    <scope>NUCLEOTIDE SEQUENCE [LARGE SCALE GENOMIC DNA]</scope>
    <source>
        <strain evidence="3 4">TSNA42</strain>
    </source>
</reference>
<evidence type="ECO:0000256" key="2">
    <source>
        <dbReference type="ARBA" id="ARBA00023125"/>
    </source>
</evidence>
<keyword evidence="1" id="KW-0680">Restriction system</keyword>
<dbReference type="PANTHER" id="PTHR43140">
    <property type="entry name" value="TYPE-1 RESTRICTION ENZYME ECOKI SPECIFICITY PROTEIN"/>
    <property type="match status" value="1"/>
</dbReference>
<dbReference type="SUPFAM" id="SSF116734">
    <property type="entry name" value="DNA methylase specificity domain"/>
    <property type="match status" value="1"/>
</dbReference>
<dbReference type="InterPro" id="IPR051212">
    <property type="entry name" value="Type-I_RE_S_subunit"/>
</dbReference>
<dbReference type="InterPro" id="IPR044946">
    <property type="entry name" value="Restrct_endonuc_typeI_TRD_sf"/>
</dbReference>
<dbReference type="PANTHER" id="PTHR43140:SF1">
    <property type="entry name" value="TYPE I RESTRICTION ENZYME ECOKI SPECIFICITY SUBUNIT"/>
    <property type="match status" value="1"/>
</dbReference>
<dbReference type="RefSeq" id="WP_420094124.1">
    <property type="nucleotide sequence ID" value="NZ_CP022188.1"/>
</dbReference>
<dbReference type="AlphaFoldDB" id="A0A2U8H8B3"/>
<dbReference type="EMBL" id="CP022188">
    <property type="protein sequence ID" value="AWI81820.1"/>
    <property type="molecule type" value="Genomic_DNA"/>
</dbReference>
<dbReference type="Gene3D" id="3.90.220.20">
    <property type="entry name" value="DNA methylase specificity domains"/>
    <property type="match status" value="1"/>
</dbReference>
<organism evidence="3 4">
    <name type="scientific">Parazoarcus communis</name>
    <dbReference type="NCBI Taxonomy" id="41977"/>
    <lineage>
        <taxon>Bacteria</taxon>
        <taxon>Pseudomonadati</taxon>
        <taxon>Pseudomonadota</taxon>
        <taxon>Betaproteobacteria</taxon>
        <taxon>Rhodocyclales</taxon>
        <taxon>Zoogloeaceae</taxon>
        <taxon>Parazoarcus</taxon>
    </lineage>
</organism>